<sequence>MNLPLLLRNSQIVELSHLYEENMPVWPSHPKFIRATAESYAAGDGNYNNQLLMGDHCGTHVDSPAHFIPDGKTIEEIDVRQLLGRGICIDVSSTPAAAEFGISEMQAWEESHGEIAAGDIVIFRTGYHNKWRLRPDHAPFLADWPGLSAAGARWLGEKKVKVVGTDAMSMDAWSNHHYPVHQALLGSDSLIIENLANLDRLPPIFTFIALPLRIAGGSASPVRAIALVE</sequence>
<dbReference type="PANTHER" id="PTHR31118:SF12">
    <property type="entry name" value="CYCLASE-LIKE PROTEIN 2"/>
    <property type="match status" value="1"/>
</dbReference>
<dbReference type="Gene3D" id="3.50.30.50">
    <property type="entry name" value="Putative cyclase"/>
    <property type="match status" value="1"/>
</dbReference>
<dbReference type="KEGG" id="ege:EM595_0835"/>
<keyword evidence="2" id="KW-1185">Reference proteome</keyword>
<dbReference type="GO" id="GO:0004061">
    <property type="term" value="F:arylformamidase activity"/>
    <property type="evidence" value="ECO:0007669"/>
    <property type="project" value="InterPro"/>
</dbReference>
<dbReference type="SUPFAM" id="SSF102198">
    <property type="entry name" value="Putative cyclase"/>
    <property type="match status" value="1"/>
</dbReference>
<reference evidence="2" key="1">
    <citation type="submission" date="2015-11" db="EMBL/GenBank/DDBJ databases">
        <authorList>
            <person name="Blom J."/>
        </authorList>
    </citation>
    <scope>NUCLEOTIDE SEQUENCE [LARGE SCALE GENOMIC DNA]</scope>
</reference>
<dbReference type="GO" id="GO:0019441">
    <property type="term" value="P:L-tryptophan catabolic process to kynurenine"/>
    <property type="evidence" value="ECO:0007669"/>
    <property type="project" value="InterPro"/>
</dbReference>
<evidence type="ECO:0000313" key="1">
    <source>
        <dbReference type="EMBL" id="CUU23071.1"/>
    </source>
</evidence>
<dbReference type="AlphaFoldDB" id="A0A0U5KZV6"/>
<gene>
    <name evidence="1" type="ORF">EM595_0835</name>
</gene>
<proteinExistence type="predicted"/>
<dbReference type="InterPro" id="IPR007325">
    <property type="entry name" value="KFase/CYL"/>
</dbReference>
<dbReference type="OrthoDB" id="7067800at2"/>
<dbReference type="InterPro" id="IPR037175">
    <property type="entry name" value="KFase_sf"/>
</dbReference>
<dbReference type="Proteomes" id="UP000059419">
    <property type="component" value="Chromosome 1"/>
</dbReference>
<dbReference type="RefSeq" id="WP_067428155.1">
    <property type="nucleotide sequence ID" value="NZ_JACSXD010000004.1"/>
</dbReference>
<protein>
    <submittedName>
        <fullName evidence="1">Cyclase</fullName>
    </submittedName>
</protein>
<organism evidence="1 2">
    <name type="scientific">Duffyella gerundensis</name>
    <dbReference type="NCBI Taxonomy" id="1619313"/>
    <lineage>
        <taxon>Bacteria</taxon>
        <taxon>Pseudomonadati</taxon>
        <taxon>Pseudomonadota</taxon>
        <taxon>Gammaproteobacteria</taxon>
        <taxon>Enterobacterales</taxon>
        <taxon>Erwiniaceae</taxon>
        <taxon>Duffyella</taxon>
    </lineage>
</organism>
<evidence type="ECO:0000313" key="2">
    <source>
        <dbReference type="Proteomes" id="UP000059419"/>
    </source>
</evidence>
<dbReference type="PANTHER" id="PTHR31118">
    <property type="entry name" value="CYCLASE-LIKE PROTEIN 2"/>
    <property type="match status" value="1"/>
</dbReference>
<dbReference type="Pfam" id="PF04199">
    <property type="entry name" value="Cyclase"/>
    <property type="match status" value="1"/>
</dbReference>
<name>A0A0U5KZV6_9GAMM</name>
<dbReference type="EMBL" id="LN907827">
    <property type="protein sequence ID" value="CUU23071.1"/>
    <property type="molecule type" value="Genomic_DNA"/>
</dbReference>
<dbReference type="PATRIC" id="fig|1619313.3.peg.872"/>
<accession>A0A0U5KZV6</accession>
<dbReference type="STRING" id="1619313.EM595_0835"/>